<dbReference type="Proteomes" id="UP000319210">
    <property type="component" value="Unassembled WGS sequence"/>
</dbReference>
<organism evidence="2 3">
    <name type="scientific">Streptomyces cacaoi</name>
    <dbReference type="NCBI Taxonomy" id="1898"/>
    <lineage>
        <taxon>Bacteria</taxon>
        <taxon>Bacillati</taxon>
        <taxon>Actinomycetota</taxon>
        <taxon>Actinomycetes</taxon>
        <taxon>Kitasatosporales</taxon>
        <taxon>Streptomycetaceae</taxon>
        <taxon>Streptomyces</taxon>
    </lineage>
</organism>
<dbReference type="InterPro" id="IPR029068">
    <property type="entry name" value="Glyas_Bleomycin-R_OHBP_Dase"/>
</dbReference>
<sequence length="137" mass="15057">MALSRMGLFVLDCPDPAALARFYAGILGWTVDDRGDGEWVEVTAPQGGRLLAFQRAPDHVPPRWPSGEHSQQAHLDLYVDREHWDEAEQEALGLGARLVQPDEGERDFRVYLDPAGHPFCLCVQTPDSPAATVPPAA</sequence>
<dbReference type="PROSITE" id="PS51819">
    <property type="entry name" value="VOC"/>
    <property type="match status" value="1"/>
</dbReference>
<dbReference type="RefSeq" id="WP_086814863.1">
    <property type="nucleotide sequence ID" value="NZ_BJMM01000024.1"/>
</dbReference>
<accession>A0A4Y3R2M8</accession>
<dbReference type="Gene3D" id="3.10.180.10">
    <property type="entry name" value="2,3-Dihydroxybiphenyl 1,2-Dioxygenase, domain 1"/>
    <property type="match status" value="1"/>
</dbReference>
<dbReference type="OrthoDB" id="1645442at2"/>
<evidence type="ECO:0000313" key="3">
    <source>
        <dbReference type="Proteomes" id="UP000319210"/>
    </source>
</evidence>
<dbReference type="Pfam" id="PF18029">
    <property type="entry name" value="Glyoxalase_6"/>
    <property type="match status" value="1"/>
</dbReference>
<evidence type="ECO:0000313" key="2">
    <source>
        <dbReference type="EMBL" id="GEB51841.1"/>
    </source>
</evidence>
<dbReference type="CDD" id="cd06587">
    <property type="entry name" value="VOC"/>
    <property type="match status" value="1"/>
</dbReference>
<keyword evidence="3" id="KW-1185">Reference proteome</keyword>
<name>A0A4Y3R2M8_STRCI</name>
<dbReference type="PANTHER" id="PTHR35908">
    <property type="entry name" value="HYPOTHETICAL FUSION PROTEIN"/>
    <property type="match status" value="1"/>
</dbReference>
<dbReference type="EMBL" id="BJMM01000024">
    <property type="protein sequence ID" value="GEB51841.1"/>
    <property type="molecule type" value="Genomic_DNA"/>
</dbReference>
<gene>
    <name evidence="2" type="ORF">SCA03_43920</name>
</gene>
<dbReference type="PANTHER" id="PTHR35908:SF1">
    <property type="entry name" value="CONSERVED PROTEIN"/>
    <property type="match status" value="1"/>
</dbReference>
<evidence type="ECO:0000259" key="1">
    <source>
        <dbReference type="PROSITE" id="PS51819"/>
    </source>
</evidence>
<proteinExistence type="predicted"/>
<reference evidence="2 3" key="1">
    <citation type="submission" date="2019-06" db="EMBL/GenBank/DDBJ databases">
        <title>Whole genome shotgun sequence of Streptomyces cacaoi subsp. cacaoi NBRC 12748.</title>
        <authorList>
            <person name="Hosoyama A."/>
            <person name="Uohara A."/>
            <person name="Ohji S."/>
            <person name="Ichikawa N."/>
        </authorList>
    </citation>
    <scope>NUCLEOTIDE SEQUENCE [LARGE SCALE GENOMIC DNA]</scope>
    <source>
        <strain evidence="2 3">NBRC 12748</strain>
    </source>
</reference>
<protein>
    <submittedName>
        <fullName evidence="2">Glyoxalase</fullName>
    </submittedName>
</protein>
<feature type="domain" description="VOC" evidence="1">
    <location>
        <begin position="5"/>
        <end position="124"/>
    </location>
</feature>
<dbReference type="InterPro" id="IPR037523">
    <property type="entry name" value="VOC_core"/>
</dbReference>
<dbReference type="AlphaFoldDB" id="A0A4Y3R2M8"/>
<comment type="caution">
    <text evidence="2">The sequence shown here is derived from an EMBL/GenBank/DDBJ whole genome shotgun (WGS) entry which is preliminary data.</text>
</comment>
<dbReference type="InterPro" id="IPR041581">
    <property type="entry name" value="Glyoxalase_6"/>
</dbReference>
<dbReference type="SUPFAM" id="SSF54593">
    <property type="entry name" value="Glyoxalase/Bleomycin resistance protein/Dihydroxybiphenyl dioxygenase"/>
    <property type="match status" value="1"/>
</dbReference>